<keyword evidence="3" id="KW-1185">Reference proteome</keyword>
<proteinExistence type="predicted"/>
<keyword evidence="1" id="KW-0812">Transmembrane</keyword>
<organism evidence="2 3">
    <name type="scientific">Elysia marginata</name>
    <dbReference type="NCBI Taxonomy" id="1093978"/>
    <lineage>
        <taxon>Eukaryota</taxon>
        <taxon>Metazoa</taxon>
        <taxon>Spiralia</taxon>
        <taxon>Lophotrochozoa</taxon>
        <taxon>Mollusca</taxon>
        <taxon>Gastropoda</taxon>
        <taxon>Heterobranchia</taxon>
        <taxon>Euthyneura</taxon>
        <taxon>Panpulmonata</taxon>
        <taxon>Sacoglossa</taxon>
        <taxon>Placobranchoidea</taxon>
        <taxon>Plakobranchidae</taxon>
        <taxon>Elysia</taxon>
    </lineage>
</organism>
<comment type="caution">
    <text evidence="2">The sequence shown here is derived from an EMBL/GenBank/DDBJ whole genome shotgun (WGS) entry which is preliminary data.</text>
</comment>
<feature type="transmembrane region" description="Helical" evidence="1">
    <location>
        <begin position="50"/>
        <end position="75"/>
    </location>
</feature>
<feature type="transmembrane region" description="Helical" evidence="1">
    <location>
        <begin position="87"/>
        <end position="107"/>
    </location>
</feature>
<dbReference type="EMBL" id="BMAT01013503">
    <property type="protein sequence ID" value="GFS14189.1"/>
    <property type="molecule type" value="Genomic_DNA"/>
</dbReference>
<keyword evidence="1" id="KW-1133">Transmembrane helix</keyword>
<dbReference type="AlphaFoldDB" id="A0AAV4IUF8"/>
<evidence type="ECO:0000256" key="1">
    <source>
        <dbReference type="SAM" id="Phobius"/>
    </source>
</evidence>
<evidence type="ECO:0000313" key="2">
    <source>
        <dbReference type="EMBL" id="GFS14189.1"/>
    </source>
</evidence>
<sequence>MTAMSQPRLPSLPKLKNLLFLSYGLAVQVAIVAGLVSLVLHCVRSDPPSVGLIVCLAPAGPLTICLVAAQIYFSSFSRHGGVKHDRVYTILGVGMTLTVASVVAPLHHDRDGQVLAGQIASILGYLLSAVIYALSTLDSFRMGTRQPAVYMATTVLGGVLPVVHVQLPAYSKTATQEDGPCKPPAHSPACHVRDGTCEANPLGEHEMLTPGSSPPPPYSLLAI</sequence>
<feature type="transmembrane region" description="Helical" evidence="1">
    <location>
        <begin position="114"/>
        <end position="135"/>
    </location>
</feature>
<accession>A0AAV4IUF8</accession>
<name>A0AAV4IUF8_9GAST</name>
<dbReference type="Proteomes" id="UP000762676">
    <property type="component" value="Unassembled WGS sequence"/>
</dbReference>
<protein>
    <submittedName>
        <fullName evidence="2">Uncharacterized protein</fullName>
    </submittedName>
</protein>
<keyword evidence="1" id="KW-0472">Membrane</keyword>
<feature type="transmembrane region" description="Helical" evidence="1">
    <location>
        <begin position="20"/>
        <end position="43"/>
    </location>
</feature>
<reference evidence="2 3" key="1">
    <citation type="journal article" date="2021" name="Elife">
        <title>Chloroplast acquisition without the gene transfer in kleptoplastic sea slugs, Plakobranchus ocellatus.</title>
        <authorList>
            <person name="Maeda T."/>
            <person name="Takahashi S."/>
            <person name="Yoshida T."/>
            <person name="Shimamura S."/>
            <person name="Takaki Y."/>
            <person name="Nagai Y."/>
            <person name="Toyoda A."/>
            <person name="Suzuki Y."/>
            <person name="Arimoto A."/>
            <person name="Ishii H."/>
            <person name="Satoh N."/>
            <person name="Nishiyama T."/>
            <person name="Hasebe M."/>
            <person name="Maruyama T."/>
            <person name="Minagawa J."/>
            <person name="Obokata J."/>
            <person name="Shigenobu S."/>
        </authorList>
    </citation>
    <scope>NUCLEOTIDE SEQUENCE [LARGE SCALE GENOMIC DNA]</scope>
</reference>
<evidence type="ECO:0000313" key="3">
    <source>
        <dbReference type="Proteomes" id="UP000762676"/>
    </source>
</evidence>
<feature type="transmembrane region" description="Helical" evidence="1">
    <location>
        <begin position="147"/>
        <end position="167"/>
    </location>
</feature>
<gene>
    <name evidence="2" type="ORF">ElyMa_006739600</name>
</gene>